<name>A0ABN3CJB4_9ACTN</name>
<dbReference type="EMBL" id="BAAAQX010000012">
    <property type="protein sequence ID" value="GAA2209517.1"/>
    <property type="molecule type" value="Genomic_DNA"/>
</dbReference>
<keyword evidence="1" id="KW-1133">Transmembrane helix</keyword>
<reference evidence="2 3" key="1">
    <citation type="journal article" date="2019" name="Int. J. Syst. Evol. Microbiol.">
        <title>The Global Catalogue of Microorganisms (GCM) 10K type strain sequencing project: providing services to taxonomists for standard genome sequencing and annotation.</title>
        <authorList>
            <consortium name="The Broad Institute Genomics Platform"/>
            <consortium name="The Broad Institute Genome Sequencing Center for Infectious Disease"/>
            <person name="Wu L."/>
            <person name="Ma J."/>
        </authorList>
    </citation>
    <scope>NUCLEOTIDE SEQUENCE [LARGE SCALE GENOMIC DNA]</scope>
    <source>
        <strain evidence="2 3">JCM 16114</strain>
    </source>
</reference>
<evidence type="ECO:0000256" key="1">
    <source>
        <dbReference type="SAM" id="Phobius"/>
    </source>
</evidence>
<keyword evidence="3" id="KW-1185">Reference proteome</keyword>
<gene>
    <name evidence="2" type="ORF">GCM10009850_049750</name>
</gene>
<dbReference type="RefSeq" id="WP_344478896.1">
    <property type="nucleotide sequence ID" value="NZ_BAAAQX010000012.1"/>
</dbReference>
<evidence type="ECO:0000313" key="2">
    <source>
        <dbReference type="EMBL" id="GAA2209517.1"/>
    </source>
</evidence>
<evidence type="ECO:0000313" key="3">
    <source>
        <dbReference type="Proteomes" id="UP001499843"/>
    </source>
</evidence>
<comment type="caution">
    <text evidence="2">The sequence shown here is derived from an EMBL/GenBank/DDBJ whole genome shotgun (WGS) entry which is preliminary data.</text>
</comment>
<feature type="transmembrane region" description="Helical" evidence="1">
    <location>
        <begin position="114"/>
        <end position="134"/>
    </location>
</feature>
<evidence type="ECO:0008006" key="4">
    <source>
        <dbReference type="Google" id="ProtNLM"/>
    </source>
</evidence>
<organism evidence="2 3">
    <name type="scientific">Nonomuraea monospora</name>
    <dbReference type="NCBI Taxonomy" id="568818"/>
    <lineage>
        <taxon>Bacteria</taxon>
        <taxon>Bacillati</taxon>
        <taxon>Actinomycetota</taxon>
        <taxon>Actinomycetes</taxon>
        <taxon>Streptosporangiales</taxon>
        <taxon>Streptosporangiaceae</taxon>
        <taxon>Nonomuraea</taxon>
    </lineage>
</organism>
<protein>
    <recommendedName>
        <fullName evidence="4">C2H2-type domain-containing protein</fullName>
    </recommendedName>
</protein>
<accession>A0ABN3CJB4</accession>
<keyword evidence="1" id="KW-0472">Membrane</keyword>
<proteinExistence type="predicted"/>
<dbReference type="Proteomes" id="UP001499843">
    <property type="component" value="Unassembled WGS sequence"/>
</dbReference>
<keyword evidence="1" id="KW-0812">Transmembrane</keyword>
<sequence>MHDGFESRESWPFECLRCLYVWEEDYVVRHLTDDHGNEVDIWLTSGVPVQPPWSGASCPACGAYHLTSFPTGYLARHPELTAAPDPVPLAKVPVVPVNEIDLPAAIRAPLPRRLLIAVGLPVVAFVGYELYQYVLGPAVPHH</sequence>